<evidence type="ECO:0000313" key="2">
    <source>
        <dbReference type="EMBL" id="NEK96083.1"/>
    </source>
</evidence>
<feature type="transmembrane region" description="Helical" evidence="1">
    <location>
        <begin position="62"/>
        <end position="80"/>
    </location>
</feature>
<name>A0A6P0EYS2_9ACTN</name>
<evidence type="ECO:0000313" key="5">
    <source>
        <dbReference type="Proteomes" id="UP000471152"/>
    </source>
</evidence>
<accession>A0A6P0EYS2</accession>
<keyword evidence="1" id="KW-1133">Transmembrane helix</keyword>
<sequence length="118" mass="11961">MATPSRGATGLIVVALLMVVGFTAWSGRAGWEASGWWSAVLFGVPLTCAAGTLLAERVIRGRLAPVVVGVLAWVSLGWSLLTGLGIGLGFLLPALLLVVAALVSAVDRATGTRAPLPG</sequence>
<dbReference type="EMBL" id="JAAGWH010000055">
    <property type="protein sequence ID" value="NEK96083.1"/>
    <property type="molecule type" value="Genomic_DNA"/>
</dbReference>
<reference evidence="3 5" key="2">
    <citation type="submission" date="2020-02" db="EMBL/GenBank/DDBJ databases">
        <title>The WGS of Modestobacter muralis DSM 100205.</title>
        <authorList>
            <person name="Jiang Z."/>
        </authorList>
    </citation>
    <scope>NUCLEOTIDE SEQUENCE [LARGE SCALE GENOMIC DNA]</scope>
    <source>
        <strain evidence="3 5">DSM 100205</strain>
    </source>
</reference>
<evidence type="ECO:0000256" key="1">
    <source>
        <dbReference type="SAM" id="Phobius"/>
    </source>
</evidence>
<dbReference type="Proteomes" id="UP000468828">
    <property type="component" value="Unassembled WGS sequence"/>
</dbReference>
<evidence type="ECO:0000313" key="3">
    <source>
        <dbReference type="EMBL" id="NEN52971.1"/>
    </source>
</evidence>
<keyword evidence="4" id="KW-1185">Reference proteome</keyword>
<dbReference type="EMBL" id="JAAGWB010000057">
    <property type="protein sequence ID" value="NEN52971.1"/>
    <property type="molecule type" value="Genomic_DNA"/>
</dbReference>
<feature type="transmembrane region" description="Helical" evidence="1">
    <location>
        <begin position="86"/>
        <end position="106"/>
    </location>
</feature>
<dbReference type="Proteomes" id="UP000471152">
    <property type="component" value="Unassembled WGS sequence"/>
</dbReference>
<dbReference type="RefSeq" id="WP_163612773.1">
    <property type="nucleotide sequence ID" value="NZ_JAAGWB010000057.1"/>
</dbReference>
<proteinExistence type="predicted"/>
<keyword evidence="1" id="KW-0472">Membrane</keyword>
<protein>
    <recommendedName>
        <fullName evidence="6">SPW repeat-containing protein</fullName>
    </recommendedName>
</protein>
<reference evidence="2 4" key="1">
    <citation type="submission" date="2020-01" db="EMBL/GenBank/DDBJ databases">
        <title>the WGS Modestobacter muralis CPCC 204518.</title>
        <authorList>
            <person name="Jiang Z."/>
        </authorList>
    </citation>
    <scope>NUCLEOTIDE SEQUENCE [LARGE SCALE GENOMIC DNA]</scope>
    <source>
        <strain evidence="2 4">DSM 100205</strain>
    </source>
</reference>
<feature type="transmembrane region" description="Helical" evidence="1">
    <location>
        <begin position="36"/>
        <end position="55"/>
    </location>
</feature>
<keyword evidence="1" id="KW-0812">Transmembrane</keyword>
<dbReference type="AlphaFoldDB" id="A0A6P0EYS2"/>
<organism evidence="2 4">
    <name type="scientific">Modestobacter muralis</name>
    <dbReference type="NCBI Taxonomy" id="1608614"/>
    <lineage>
        <taxon>Bacteria</taxon>
        <taxon>Bacillati</taxon>
        <taxon>Actinomycetota</taxon>
        <taxon>Actinomycetes</taxon>
        <taxon>Geodermatophilales</taxon>
        <taxon>Geodermatophilaceae</taxon>
        <taxon>Modestobacter</taxon>
    </lineage>
</organism>
<comment type="caution">
    <text evidence="2">The sequence shown here is derived from an EMBL/GenBank/DDBJ whole genome shotgun (WGS) entry which is preliminary data.</text>
</comment>
<gene>
    <name evidence="3" type="ORF">G3R41_18860</name>
    <name evidence="2" type="ORF">GCU67_18210</name>
</gene>
<evidence type="ECO:0008006" key="6">
    <source>
        <dbReference type="Google" id="ProtNLM"/>
    </source>
</evidence>
<evidence type="ECO:0000313" key="4">
    <source>
        <dbReference type="Proteomes" id="UP000468828"/>
    </source>
</evidence>